<dbReference type="Pfam" id="PF12464">
    <property type="entry name" value="Mac"/>
    <property type="match status" value="1"/>
</dbReference>
<dbReference type="EC" id="2.3.1.-" evidence="6"/>
<evidence type="ECO:0000313" key="9">
    <source>
        <dbReference type="Proteomes" id="UP000712007"/>
    </source>
</evidence>
<dbReference type="FunFam" id="2.160.10.10:FF:000025">
    <property type="entry name" value="Hexapeptide-repeat containing-acetyltransferase"/>
    <property type="match status" value="1"/>
</dbReference>
<dbReference type="InterPro" id="IPR011004">
    <property type="entry name" value="Trimer_LpxA-like_sf"/>
</dbReference>
<name>A0A940DM50_9BACT</name>
<dbReference type="PANTHER" id="PTHR43017">
    <property type="entry name" value="GALACTOSIDE O-ACETYLTRANSFERASE"/>
    <property type="match status" value="1"/>
</dbReference>
<accession>A0A940DM50</accession>
<evidence type="ECO:0000256" key="5">
    <source>
        <dbReference type="ARBA" id="ARBA00055587"/>
    </source>
</evidence>
<gene>
    <name evidence="8" type="ORF">IAC51_07830</name>
</gene>
<comment type="caution">
    <text evidence="8">The sequence shown here is derived from an EMBL/GenBank/DDBJ whole genome shotgun (WGS) entry which is preliminary data.</text>
</comment>
<dbReference type="Pfam" id="PF14602">
    <property type="entry name" value="Hexapep_2"/>
    <property type="match status" value="1"/>
</dbReference>
<evidence type="ECO:0000256" key="4">
    <source>
        <dbReference type="ARBA" id="ARBA00023315"/>
    </source>
</evidence>
<reference evidence="8" key="1">
    <citation type="submission" date="2020-10" db="EMBL/GenBank/DDBJ databases">
        <authorList>
            <person name="Gilroy R."/>
        </authorList>
    </citation>
    <scope>NUCLEOTIDE SEQUENCE</scope>
    <source>
        <strain evidence="8">3924</strain>
    </source>
</reference>
<dbReference type="EMBL" id="JADIMV010000134">
    <property type="protein sequence ID" value="MBO8440542.1"/>
    <property type="molecule type" value="Genomic_DNA"/>
</dbReference>
<evidence type="ECO:0000256" key="6">
    <source>
        <dbReference type="RuleBase" id="RU367021"/>
    </source>
</evidence>
<keyword evidence="2 6" id="KW-0808">Transferase</keyword>
<dbReference type="Pfam" id="PF00132">
    <property type="entry name" value="Hexapep"/>
    <property type="match status" value="1"/>
</dbReference>
<keyword evidence="3" id="KW-0677">Repeat</keyword>
<dbReference type="CDD" id="cd03357">
    <property type="entry name" value="LbH_MAT_GAT"/>
    <property type="match status" value="1"/>
</dbReference>
<protein>
    <recommendedName>
        <fullName evidence="6">Acetyltransferase</fullName>
        <ecNumber evidence="6">2.3.1.-</ecNumber>
    </recommendedName>
</protein>
<sequence>MAKSEWEKMLDGDEYYAAEQSMIDKIAETRLKIWEYNSLRPDMQERKESVLRSILGRAGGRLNVVQPFFCDYGIHISVGENFFANFNFTVLDEARVTIGDNAFIGPNVNIYTAVHPIDPERRNAQIQSAKPVSIGDNVWIGGNTTILPGVTVGDNVTIGAGSVVTRDIPSDCVVAGNPARVIRRIK</sequence>
<dbReference type="PANTHER" id="PTHR43017:SF1">
    <property type="entry name" value="ACETYLTRANSFERASE YJL218W-RELATED"/>
    <property type="match status" value="1"/>
</dbReference>
<dbReference type="SMART" id="SM01266">
    <property type="entry name" value="Mac"/>
    <property type="match status" value="1"/>
</dbReference>
<dbReference type="InterPro" id="IPR018357">
    <property type="entry name" value="Hexapep_transf_CS"/>
</dbReference>
<evidence type="ECO:0000256" key="1">
    <source>
        <dbReference type="ARBA" id="ARBA00007274"/>
    </source>
</evidence>
<keyword evidence="4 6" id="KW-0012">Acyltransferase</keyword>
<reference evidence="8" key="2">
    <citation type="journal article" date="2021" name="PeerJ">
        <title>Extensive microbial diversity within the chicken gut microbiome revealed by metagenomics and culture.</title>
        <authorList>
            <person name="Gilroy R."/>
            <person name="Ravi A."/>
            <person name="Getino M."/>
            <person name="Pursley I."/>
            <person name="Horton D.L."/>
            <person name="Alikhan N.F."/>
            <person name="Baker D."/>
            <person name="Gharbi K."/>
            <person name="Hall N."/>
            <person name="Watson M."/>
            <person name="Adriaenssens E.M."/>
            <person name="Foster-Nyarko E."/>
            <person name="Jarju S."/>
            <person name="Secka A."/>
            <person name="Antonio M."/>
            <person name="Oren A."/>
            <person name="Chaudhuri R.R."/>
            <person name="La Ragione R."/>
            <person name="Hildebrand F."/>
            <person name="Pallen M.J."/>
        </authorList>
    </citation>
    <scope>NUCLEOTIDE SEQUENCE</scope>
    <source>
        <strain evidence="8">3924</strain>
    </source>
</reference>
<dbReference type="AlphaFoldDB" id="A0A940DM50"/>
<dbReference type="InterPro" id="IPR039369">
    <property type="entry name" value="LacA-like"/>
</dbReference>
<dbReference type="InterPro" id="IPR001451">
    <property type="entry name" value="Hexapep"/>
</dbReference>
<dbReference type="InterPro" id="IPR024688">
    <property type="entry name" value="Mac_dom"/>
</dbReference>
<evidence type="ECO:0000259" key="7">
    <source>
        <dbReference type="SMART" id="SM01266"/>
    </source>
</evidence>
<feature type="domain" description="Maltose/galactoside acetyltransferase" evidence="7">
    <location>
        <begin position="6"/>
        <end position="60"/>
    </location>
</feature>
<dbReference type="Proteomes" id="UP000712007">
    <property type="component" value="Unassembled WGS sequence"/>
</dbReference>
<dbReference type="GO" id="GO:0008870">
    <property type="term" value="F:galactoside O-acetyltransferase activity"/>
    <property type="evidence" value="ECO:0007669"/>
    <property type="project" value="TreeGrafter"/>
</dbReference>
<dbReference type="SUPFAM" id="SSF51161">
    <property type="entry name" value="Trimeric LpxA-like enzymes"/>
    <property type="match status" value="1"/>
</dbReference>
<comment type="function">
    <text evidence="5">Acetyltransferase implicated in the O-acetylation of Nod factors.</text>
</comment>
<comment type="similarity">
    <text evidence="1 6">Belongs to the transferase hexapeptide repeat family.</text>
</comment>
<evidence type="ECO:0000313" key="8">
    <source>
        <dbReference type="EMBL" id="MBO8440542.1"/>
    </source>
</evidence>
<evidence type="ECO:0000256" key="3">
    <source>
        <dbReference type="ARBA" id="ARBA00022737"/>
    </source>
</evidence>
<proteinExistence type="inferred from homology"/>
<dbReference type="Gene3D" id="2.160.10.10">
    <property type="entry name" value="Hexapeptide repeat proteins"/>
    <property type="match status" value="1"/>
</dbReference>
<dbReference type="PROSITE" id="PS00101">
    <property type="entry name" value="HEXAPEP_TRANSFERASES"/>
    <property type="match status" value="1"/>
</dbReference>
<organism evidence="8 9">
    <name type="scientific">Candidatus Aphodosoma intestinipullorum</name>
    <dbReference type="NCBI Taxonomy" id="2840674"/>
    <lineage>
        <taxon>Bacteria</taxon>
        <taxon>Pseudomonadati</taxon>
        <taxon>Bacteroidota</taxon>
        <taxon>Bacteroidia</taxon>
        <taxon>Bacteroidales</taxon>
        <taxon>Candidatus Aphodosoma</taxon>
    </lineage>
</organism>
<evidence type="ECO:0000256" key="2">
    <source>
        <dbReference type="ARBA" id="ARBA00022679"/>
    </source>
</evidence>